<dbReference type="GO" id="GO:0005509">
    <property type="term" value="F:calcium ion binding"/>
    <property type="evidence" value="ECO:0007669"/>
    <property type="project" value="TreeGrafter"/>
</dbReference>
<dbReference type="Proteomes" id="UP001196509">
    <property type="component" value="Unassembled WGS sequence"/>
</dbReference>
<comment type="similarity">
    <text evidence="1">Belongs to the SMP-30/CGR1 family.</text>
</comment>
<dbReference type="AlphaFoldDB" id="A0AAE2ZQ42"/>
<gene>
    <name evidence="5" type="ORF">K1W69_26135</name>
</gene>
<evidence type="ECO:0000259" key="4">
    <source>
        <dbReference type="Pfam" id="PF08450"/>
    </source>
</evidence>
<reference evidence="5" key="1">
    <citation type="submission" date="2021-08" db="EMBL/GenBank/DDBJ databases">
        <title>Hoeflea bacterium WL0058 sp. nov., isolated from the sediment.</title>
        <authorList>
            <person name="Wang L."/>
            <person name="Zhang D."/>
        </authorList>
    </citation>
    <scope>NUCLEOTIDE SEQUENCE</scope>
    <source>
        <strain evidence="5">WL0058</strain>
    </source>
</reference>
<evidence type="ECO:0000313" key="5">
    <source>
        <dbReference type="EMBL" id="MBW8640698.1"/>
    </source>
</evidence>
<keyword evidence="3" id="KW-0862">Zinc</keyword>
<feature type="binding site" evidence="3">
    <location>
        <position position="102"/>
    </location>
    <ligand>
        <name>substrate</name>
    </ligand>
</feature>
<evidence type="ECO:0000256" key="1">
    <source>
        <dbReference type="ARBA" id="ARBA00008853"/>
    </source>
</evidence>
<comment type="cofactor">
    <cofactor evidence="3">
        <name>Zn(2+)</name>
        <dbReference type="ChEBI" id="CHEBI:29105"/>
    </cofactor>
    <text evidence="3">Binds 1 divalent metal cation per subunit.</text>
</comment>
<evidence type="ECO:0000256" key="2">
    <source>
        <dbReference type="PIRSR" id="PIRSR605511-1"/>
    </source>
</evidence>
<feature type="binding site" evidence="3">
    <location>
        <position position="100"/>
    </location>
    <ligand>
        <name>substrate</name>
    </ligand>
</feature>
<dbReference type="PANTHER" id="PTHR10907:SF47">
    <property type="entry name" value="REGUCALCIN"/>
    <property type="match status" value="1"/>
</dbReference>
<evidence type="ECO:0000256" key="3">
    <source>
        <dbReference type="PIRSR" id="PIRSR605511-2"/>
    </source>
</evidence>
<accession>A0AAE2ZQ42</accession>
<dbReference type="PRINTS" id="PR01790">
    <property type="entry name" value="SMP30FAMILY"/>
</dbReference>
<dbReference type="PANTHER" id="PTHR10907">
    <property type="entry name" value="REGUCALCIN"/>
    <property type="match status" value="1"/>
</dbReference>
<dbReference type="InterPro" id="IPR005511">
    <property type="entry name" value="SMP-30"/>
</dbReference>
<dbReference type="GO" id="GO:0004341">
    <property type="term" value="F:gluconolactonase activity"/>
    <property type="evidence" value="ECO:0007669"/>
    <property type="project" value="TreeGrafter"/>
</dbReference>
<protein>
    <submittedName>
        <fullName evidence="5">SMP-30/gluconolactonase/LRE family protein</fullName>
    </submittedName>
</protein>
<feature type="binding site" evidence="3">
    <location>
        <position position="17"/>
    </location>
    <ligand>
        <name>a divalent metal cation</name>
        <dbReference type="ChEBI" id="CHEBI:60240"/>
    </ligand>
</feature>
<dbReference type="EMBL" id="JAICBX010000008">
    <property type="protein sequence ID" value="MBW8640698.1"/>
    <property type="molecule type" value="Genomic_DNA"/>
</dbReference>
<feature type="binding site" evidence="3">
    <location>
        <position position="148"/>
    </location>
    <ligand>
        <name>a divalent metal cation</name>
        <dbReference type="ChEBI" id="CHEBI:60240"/>
    </ligand>
</feature>
<dbReference type="InterPro" id="IPR011042">
    <property type="entry name" value="6-blade_b-propeller_TolB-like"/>
</dbReference>
<dbReference type="GO" id="GO:0019853">
    <property type="term" value="P:L-ascorbic acid biosynthetic process"/>
    <property type="evidence" value="ECO:0007669"/>
    <property type="project" value="TreeGrafter"/>
</dbReference>
<dbReference type="Pfam" id="PF08450">
    <property type="entry name" value="SGL"/>
    <property type="match status" value="1"/>
</dbReference>
<proteinExistence type="inferred from homology"/>
<name>A0AAE2ZQ42_9HYPH</name>
<dbReference type="InterPro" id="IPR013658">
    <property type="entry name" value="SGL"/>
</dbReference>
<feature type="active site" description="Proton donor/acceptor" evidence="2">
    <location>
        <position position="198"/>
    </location>
</feature>
<keyword evidence="3" id="KW-0479">Metal-binding</keyword>
<dbReference type="Gene3D" id="2.120.10.30">
    <property type="entry name" value="TolB, C-terminal domain"/>
    <property type="match status" value="1"/>
</dbReference>
<sequence length="292" mass="31451">MTIRFERIGPGRDWLGESPVWDPSTASMFWVDSRSGIVRRFQPSSGRQRSWQLPAEIGAIALAGQGRLIAALRNGFYYVDLESGEIERIVEAFDDDDSARFNDGKMDRQGRFLCGTMALGSDEPTGKLVQLNGGGQVKILETGIGIANSTCFSPDGRVLYFADSFDRALRAYDYDPDTGSVSNRRILCDVSTHNSATDGATVDSEGGIWVCLVQIGKLARLTPDGALDRLIDTPVPLPSCPAFGGEDMNVLYLTSIRDSGTGRTKSDDPKAGALFAIHGLGVRGIAEAAYSA</sequence>
<comment type="caution">
    <text evidence="5">The sequence shown here is derived from an EMBL/GenBank/DDBJ whole genome shotgun (WGS) entry which is preliminary data.</text>
</comment>
<dbReference type="RefSeq" id="WP_220231434.1">
    <property type="nucleotide sequence ID" value="NZ_JAICBX010000008.1"/>
</dbReference>
<keyword evidence="6" id="KW-1185">Reference proteome</keyword>
<feature type="binding site" evidence="3">
    <location>
        <position position="198"/>
    </location>
    <ligand>
        <name>a divalent metal cation</name>
        <dbReference type="ChEBI" id="CHEBI:60240"/>
    </ligand>
</feature>
<dbReference type="SUPFAM" id="SSF63829">
    <property type="entry name" value="Calcium-dependent phosphotriesterase"/>
    <property type="match status" value="1"/>
</dbReference>
<evidence type="ECO:0000313" key="6">
    <source>
        <dbReference type="Proteomes" id="UP001196509"/>
    </source>
</evidence>
<feature type="domain" description="SMP-30/Gluconolactonase/LRE-like region" evidence="4">
    <location>
        <begin position="15"/>
        <end position="256"/>
    </location>
</feature>
<organism evidence="5 6">
    <name type="scientific">Flavimaribacter sediminis</name>
    <dbReference type="NCBI Taxonomy" id="2865987"/>
    <lineage>
        <taxon>Bacteria</taxon>
        <taxon>Pseudomonadati</taxon>
        <taxon>Pseudomonadota</taxon>
        <taxon>Alphaproteobacteria</taxon>
        <taxon>Hyphomicrobiales</taxon>
        <taxon>Rhizobiaceae</taxon>
        <taxon>Flavimaribacter</taxon>
    </lineage>
</organism>